<dbReference type="InterPro" id="IPR014030">
    <property type="entry name" value="Ketoacyl_synth_N"/>
</dbReference>
<feature type="domain" description="Ketosynthase family 3 (KS3)" evidence="4">
    <location>
        <begin position="6"/>
        <end position="410"/>
    </location>
</feature>
<evidence type="ECO:0000256" key="1">
    <source>
        <dbReference type="ARBA" id="ARBA00008467"/>
    </source>
</evidence>
<dbReference type="InterPro" id="IPR016039">
    <property type="entry name" value="Thiolase-like"/>
</dbReference>
<sequence>MVTSPSNPVVITGMGAVTPAGCTLTDFWSGLRAGRSTAAPLTHMDLSQHQVRFGCRVHGIDHADLLSAKEVRRMDPFAHYGTVAALTAHRDAGSPAPDPGRTAIVVGNAVGGRWTSDEESRNYTEFGPKRVNPLMPLMTMPNAVAALLAMKLGWQGPALSIATTCASGVDAVGQAMMLLHTNQADVVLAGGAESTLTPVTLAGFGNLNAVSTRNDAPELASRPFDTDRDGFVMGEGSGFFVLERLDDARARGAVPYAVVAGYGASTDAYHLSMPRDDGAGAVAAMSAAISDAGLVPSDIVHVNAHGTSTPHNDRAEATALRKLFGPDGPPVTSIKGAIGHLIGAAGAVEAIATVLAMRETEVPPTANHAQLEPGMEIDVVHNEPRPIASGPALSNSFGFGGHNACLVVTPL</sequence>
<dbReference type="Proteomes" id="UP001500908">
    <property type="component" value="Unassembled WGS sequence"/>
</dbReference>
<proteinExistence type="inferred from homology"/>
<evidence type="ECO:0000259" key="4">
    <source>
        <dbReference type="PROSITE" id="PS52004"/>
    </source>
</evidence>
<dbReference type="NCBIfam" id="NF005589">
    <property type="entry name" value="PRK07314.1"/>
    <property type="match status" value="1"/>
</dbReference>
<organism evidence="5 6">
    <name type="scientific">Salinactinospora qingdaonensis</name>
    <dbReference type="NCBI Taxonomy" id="702744"/>
    <lineage>
        <taxon>Bacteria</taxon>
        <taxon>Bacillati</taxon>
        <taxon>Actinomycetota</taxon>
        <taxon>Actinomycetes</taxon>
        <taxon>Streptosporangiales</taxon>
        <taxon>Nocardiopsidaceae</taxon>
        <taxon>Salinactinospora</taxon>
    </lineage>
</organism>
<keyword evidence="6" id="KW-1185">Reference proteome</keyword>
<evidence type="ECO:0000313" key="6">
    <source>
        <dbReference type="Proteomes" id="UP001500908"/>
    </source>
</evidence>
<reference evidence="6" key="1">
    <citation type="journal article" date="2019" name="Int. J. Syst. Evol. Microbiol.">
        <title>The Global Catalogue of Microorganisms (GCM) 10K type strain sequencing project: providing services to taxonomists for standard genome sequencing and annotation.</title>
        <authorList>
            <consortium name="The Broad Institute Genomics Platform"/>
            <consortium name="The Broad Institute Genome Sequencing Center for Infectious Disease"/>
            <person name="Wu L."/>
            <person name="Ma J."/>
        </authorList>
    </citation>
    <scope>NUCLEOTIDE SEQUENCE [LARGE SCALE GENOMIC DNA]</scope>
    <source>
        <strain evidence="6">JCM 17137</strain>
    </source>
</reference>
<dbReference type="PANTHER" id="PTHR11712">
    <property type="entry name" value="POLYKETIDE SYNTHASE-RELATED"/>
    <property type="match status" value="1"/>
</dbReference>
<evidence type="ECO:0000256" key="3">
    <source>
        <dbReference type="RuleBase" id="RU003694"/>
    </source>
</evidence>
<dbReference type="InterPro" id="IPR020841">
    <property type="entry name" value="PKS_Beta-ketoAc_synthase_dom"/>
</dbReference>
<keyword evidence="2 3" id="KW-0808">Transferase</keyword>
<dbReference type="InterPro" id="IPR014031">
    <property type="entry name" value="Ketoacyl_synth_C"/>
</dbReference>
<dbReference type="PROSITE" id="PS52004">
    <property type="entry name" value="KS3_2"/>
    <property type="match status" value="1"/>
</dbReference>
<gene>
    <name evidence="5" type="primary">fabF</name>
    <name evidence="5" type="ORF">GCM10022402_02430</name>
</gene>
<evidence type="ECO:0000313" key="5">
    <source>
        <dbReference type="EMBL" id="GAA3725284.1"/>
    </source>
</evidence>
<dbReference type="SMART" id="SM00825">
    <property type="entry name" value="PKS_KS"/>
    <property type="match status" value="1"/>
</dbReference>
<protein>
    <submittedName>
        <fullName evidence="5">Beta-ketoacyl-ACP synthase II</fullName>
    </submittedName>
</protein>
<accession>A0ABP7EUS4</accession>
<name>A0ABP7EUS4_9ACTN</name>
<dbReference type="EMBL" id="BAABDD010000001">
    <property type="protein sequence ID" value="GAA3725284.1"/>
    <property type="molecule type" value="Genomic_DNA"/>
</dbReference>
<evidence type="ECO:0000256" key="2">
    <source>
        <dbReference type="ARBA" id="ARBA00022679"/>
    </source>
</evidence>
<dbReference type="Pfam" id="PF00109">
    <property type="entry name" value="ketoacyl-synt"/>
    <property type="match status" value="1"/>
</dbReference>
<dbReference type="RefSeq" id="WP_344966364.1">
    <property type="nucleotide sequence ID" value="NZ_BAABDD010000001.1"/>
</dbReference>
<dbReference type="InterPro" id="IPR000794">
    <property type="entry name" value="Beta-ketoacyl_synthase"/>
</dbReference>
<dbReference type="Pfam" id="PF02801">
    <property type="entry name" value="Ketoacyl-synt_C"/>
    <property type="match status" value="1"/>
</dbReference>
<dbReference type="PANTHER" id="PTHR11712:SF336">
    <property type="entry name" value="3-OXOACYL-[ACYL-CARRIER-PROTEIN] SYNTHASE, MITOCHONDRIAL"/>
    <property type="match status" value="1"/>
</dbReference>
<dbReference type="CDD" id="cd00834">
    <property type="entry name" value="KAS_I_II"/>
    <property type="match status" value="1"/>
</dbReference>
<comment type="similarity">
    <text evidence="1 3">Belongs to the thiolase-like superfamily. Beta-ketoacyl-ACP synthases family.</text>
</comment>
<dbReference type="Gene3D" id="3.40.47.10">
    <property type="match status" value="2"/>
</dbReference>
<dbReference type="SUPFAM" id="SSF53901">
    <property type="entry name" value="Thiolase-like"/>
    <property type="match status" value="2"/>
</dbReference>
<comment type="caution">
    <text evidence="5">The sequence shown here is derived from an EMBL/GenBank/DDBJ whole genome shotgun (WGS) entry which is preliminary data.</text>
</comment>